<proteinExistence type="inferred from homology"/>
<evidence type="ECO:0000256" key="1">
    <source>
        <dbReference type="ARBA" id="ARBA00009207"/>
    </source>
</evidence>
<comment type="similarity">
    <text evidence="1">Belongs to the PPP4R2 family.</text>
</comment>
<reference evidence="2" key="1">
    <citation type="submission" date="2020-11" db="EMBL/GenBank/DDBJ databases">
        <authorList>
            <person name="Tran Van P."/>
        </authorList>
    </citation>
    <scope>NUCLEOTIDE SEQUENCE</scope>
</reference>
<dbReference type="EMBL" id="CAJPEX010011337">
    <property type="protein sequence ID" value="CAG0925196.1"/>
    <property type="molecule type" value="Genomic_DNA"/>
</dbReference>
<accession>A0A7R9C2Y9</accession>
<keyword evidence="3" id="KW-1185">Reference proteome</keyword>
<dbReference type="GO" id="GO:0019888">
    <property type="term" value="F:protein phosphatase regulator activity"/>
    <property type="evidence" value="ECO:0007669"/>
    <property type="project" value="InterPro"/>
</dbReference>
<name>A0A7R9C2Y9_9CRUS</name>
<sequence length="111" mass="12826">MADKERTVSSEWLELDDAEGTLKELEVLKTKNVSLIPPLLNAYLHHIAVTGDTEYSWELLRHLLKVKIESVVEEFLQISPIDEIPRCPNVERFNFAALKSFLLERLASYTR</sequence>
<dbReference type="InterPro" id="IPR015267">
    <property type="entry name" value="PPP4R2"/>
</dbReference>
<organism evidence="2">
    <name type="scientific">Notodromas monacha</name>
    <dbReference type="NCBI Taxonomy" id="399045"/>
    <lineage>
        <taxon>Eukaryota</taxon>
        <taxon>Metazoa</taxon>
        <taxon>Ecdysozoa</taxon>
        <taxon>Arthropoda</taxon>
        <taxon>Crustacea</taxon>
        <taxon>Oligostraca</taxon>
        <taxon>Ostracoda</taxon>
        <taxon>Podocopa</taxon>
        <taxon>Podocopida</taxon>
        <taxon>Cypridocopina</taxon>
        <taxon>Cypridoidea</taxon>
        <taxon>Cyprididae</taxon>
        <taxon>Notodromas</taxon>
    </lineage>
</organism>
<gene>
    <name evidence="2" type="ORF">NMOB1V02_LOCUS12646</name>
</gene>
<evidence type="ECO:0000313" key="3">
    <source>
        <dbReference type="Proteomes" id="UP000678499"/>
    </source>
</evidence>
<dbReference type="Pfam" id="PF09184">
    <property type="entry name" value="PPP4R2"/>
    <property type="match status" value="1"/>
</dbReference>
<evidence type="ECO:0000313" key="2">
    <source>
        <dbReference type="EMBL" id="CAD7285044.1"/>
    </source>
</evidence>
<dbReference type="Proteomes" id="UP000678499">
    <property type="component" value="Unassembled WGS sequence"/>
</dbReference>
<dbReference type="OrthoDB" id="341898at2759"/>
<dbReference type="AlphaFoldDB" id="A0A7R9C2Y9"/>
<dbReference type="EMBL" id="OA893374">
    <property type="protein sequence ID" value="CAD7285044.1"/>
    <property type="molecule type" value="Genomic_DNA"/>
</dbReference>
<dbReference type="GO" id="GO:0030289">
    <property type="term" value="C:protein phosphatase 4 complex"/>
    <property type="evidence" value="ECO:0007669"/>
    <property type="project" value="InterPro"/>
</dbReference>
<protein>
    <submittedName>
        <fullName evidence="2">Uncharacterized protein</fullName>
    </submittedName>
</protein>